<evidence type="ECO:0000256" key="1">
    <source>
        <dbReference type="SAM" id="MobiDB-lite"/>
    </source>
</evidence>
<dbReference type="AlphaFoldDB" id="A0A8S2RMT2"/>
<name>A0A8S2RMT2_9BILA</name>
<feature type="non-terminal residue" evidence="2">
    <location>
        <position position="1"/>
    </location>
</feature>
<evidence type="ECO:0000313" key="2">
    <source>
        <dbReference type="EMBL" id="CAF4173562.1"/>
    </source>
</evidence>
<proteinExistence type="predicted"/>
<reference evidence="2" key="1">
    <citation type="submission" date="2021-02" db="EMBL/GenBank/DDBJ databases">
        <authorList>
            <person name="Nowell W R."/>
        </authorList>
    </citation>
    <scope>NUCLEOTIDE SEQUENCE</scope>
</reference>
<feature type="non-terminal residue" evidence="2">
    <location>
        <position position="128"/>
    </location>
</feature>
<accession>A0A8S2RMT2</accession>
<organism evidence="2 3">
    <name type="scientific">Rotaria magnacalcarata</name>
    <dbReference type="NCBI Taxonomy" id="392030"/>
    <lineage>
        <taxon>Eukaryota</taxon>
        <taxon>Metazoa</taxon>
        <taxon>Spiralia</taxon>
        <taxon>Gnathifera</taxon>
        <taxon>Rotifera</taxon>
        <taxon>Eurotatoria</taxon>
        <taxon>Bdelloidea</taxon>
        <taxon>Philodinida</taxon>
        <taxon>Philodinidae</taxon>
        <taxon>Rotaria</taxon>
    </lineage>
</organism>
<feature type="compositionally biased region" description="Polar residues" evidence="1">
    <location>
        <begin position="90"/>
        <end position="99"/>
    </location>
</feature>
<feature type="compositionally biased region" description="Low complexity" evidence="1">
    <location>
        <begin position="27"/>
        <end position="83"/>
    </location>
</feature>
<protein>
    <submittedName>
        <fullName evidence="2">Uncharacterized protein</fullName>
    </submittedName>
</protein>
<gene>
    <name evidence="2" type="ORF">GIL414_LOCUS20470</name>
</gene>
<sequence length="128" mass="14027">PDESTNYERQSPRQVIVFSMPRPPIATKTSPSSTSTVASQQQTSLYPLSQSLSNNRLSSASPISIDKQQQQQQIPIHSIPQPQTFGFLPLSTSVANDRQPQPAPLHPNSQSLTNNTVTSPLHIVVDKQ</sequence>
<dbReference type="EMBL" id="CAJOBJ010013936">
    <property type="protein sequence ID" value="CAF4173562.1"/>
    <property type="molecule type" value="Genomic_DNA"/>
</dbReference>
<feature type="region of interest" description="Disordered" evidence="1">
    <location>
        <begin position="1"/>
        <end position="128"/>
    </location>
</feature>
<evidence type="ECO:0000313" key="3">
    <source>
        <dbReference type="Proteomes" id="UP000681720"/>
    </source>
</evidence>
<comment type="caution">
    <text evidence="2">The sequence shown here is derived from an EMBL/GenBank/DDBJ whole genome shotgun (WGS) entry which is preliminary data.</text>
</comment>
<feature type="compositionally biased region" description="Polar residues" evidence="1">
    <location>
        <begin position="107"/>
        <end position="119"/>
    </location>
</feature>
<dbReference type="Proteomes" id="UP000681720">
    <property type="component" value="Unassembled WGS sequence"/>
</dbReference>